<evidence type="ECO:0000256" key="4">
    <source>
        <dbReference type="ARBA" id="ARBA00022806"/>
    </source>
</evidence>
<evidence type="ECO:0000259" key="7">
    <source>
        <dbReference type="PROSITE" id="PS51192"/>
    </source>
</evidence>
<dbReference type="InterPro" id="IPR011545">
    <property type="entry name" value="DEAD/DEAH_box_helicase_dom"/>
</dbReference>
<dbReference type="Pfam" id="PF00271">
    <property type="entry name" value="Helicase_C"/>
    <property type="match status" value="1"/>
</dbReference>
<dbReference type="PANTHER" id="PTHR43519">
    <property type="entry name" value="ATP-DEPENDENT RNA HELICASE HRPB"/>
    <property type="match status" value="1"/>
</dbReference>
<dbReference type="InterPro" id="IPR001650">
    <property type="entry name" value="Helicase_C-like"/>
</dbReference>
<dbReference type="CDD" id="cd17990">
    <property type="entry name" value="DEXHc_HrpB"/>
    <property type="match status" value="1"/>
</dbReference>
<dbReference type="GO" id="GO:0005524">
    <property type="term" value="F:ATP binding"/>
    <property type="evidence" value="ECO:0007669"/>
    <property type="project" value="UniProtKB-KW"/>
</dbReference>
<keyword evidence="4 9" id="KW-0347">Helicase</keyword>
<dbReference type="InterPro" id="IPR014001">
    <property type="entry name" value="Helicase_ATP-bd"/>
</dbReference>
<organism evidence="9 10">
    <name type="scientific">Alteriqipengyuania halimionae</name>
    <dbReference type="NCBI Taxonomy" id="1926630"/>
    <lineage>
        <taxon>Bacteria</taxon>
        <taxon>Pseudomonadati</taxon>
        <taxon>Pseudomonadota</taxon>
        <taxon>Alphaproteobacteria</taxon>
        <taxon>Sphingomonadales</taxon>
        <taxon>Erythrobacteraceae</taxon>
        <taxon>Alteriqipengyuania</taxon>
    </lineage>
</organism>
<dbReference type="PROSITE" id="PS51194">
    <property type="entry name" value="HELICASE_CTER"/>
    <property type="match status" value="1"/>
</dbReference>
<feature type="region of interest" description="Disordered" evidence="6">
    <location>
        <begin position="486"/>
        <end position="520"/>
    </location>
</feature>
<dbReference type="Pfam" id="PF04408">
    <property type="entry name" value="WHD_HA2"/>
    <property type="match status" value="1"/>
</dbReference>
<dbReference type="PIRSF" id="PIRSF005496">
    <property type="entry name" value="ATP_hel_hrpB"/>
    <property type="match status" value="1"/>
</dbReference>
<evidence type="ECO:0000313" key="10">
    <source>
        <dbReference type="Proteomes" id="UP000429229"/>
    </source>
</evidence>
<dbReference type="RefSeq" id="WP_160615735.1">
    <property type="nucleotide sequence ID" value="NZ_WTYR01000001.1"/>
</dbReference>
<dbReference type="EMBL" id="WTYR01000001">
    <property type="protein sequence ID" value="MXP09138.1"/>
    <property type="molecule type" value="Genomic_DNA"/>
</dbReference>
<dbReference type="GO" id="GO:0003724">
    <property type="term" value="F:RNA helicase activity"/>
    <property type="evidence" value="ECO:0007669"/>
    <property type="project" value="UniProtKB-EC"/>
</dbReference>
<proteinExistence type="predicted"/>
<dbReference type="Pfam" id="PF08482">
    <property type="entry name" value="HrpB_C"/>
    <property type="match status" value="1"/>
</dbReference>
<comment type="caution">
    <text evidence="9">The sequence shown here is derived from an EMBL/GenBank/DDBJ whole genome shotgun (WGS) entry which is preliminary data.</text>
</comment>
<evidence type="ECO:0000256" key="6">
    <source>
        <dbReference type="SAM" id="MobiDB-lite"/>
    </source>
</evidence>
<evidence type="ECO:0000256" key="1">
    <source>
        <dbReference type="ARBA" id="ARBA00012552"/>
    </source>
</evidence>
<gene>
    <name evidence="9" type="primary">hrpB</name>
    <name evidence="9" type="ORF">GRI68_02965</name>
</gene>
<dbReference type="InterPro" id="IPR027417">
    <property type="entry name" value="P-loop_NTPase"/>
</dbReference>
<keyword evidence="2" id="KW-0547">Nucleotide-binding</keyword>
<dbReference type="Gene3D" id="1.20.120.1080">
    <property type="match status" value="1"/>
</dbReference>
<dbReference type="GO" id="GO:0016787">
    <property type="term" value="F:hydrolase activity"/>
    <property type="evidence" value="ECO:0007669"/>
    <property type="project" value="UniProtKB-KW"/>
</dbReference>
<feature type="domain" description="Helicase C-terminal" evidence="8">
    <location>
        <begin position="200"/>
        <end position="368"/>
    </location>
</feature>
<feature type="domain" description="Helicase ATP-binding" evidence="7">
    <location>
        <begin position="15"/>
        <end position="178"/>
    </location>
</feature>
<dbReference type="InterPro" id="IPR002464">
    <property type="entry name" value="DNA/RNA_helicase_DEAH_CS"/>
</dbReference>
<dbReference type="InterPro" id="IPR010225">
    <property type="entry name" value="HrpB"/>
</dbReference>
<dbReference type="SUPFAM" id="SSF52540">
    <property type="entry name" value="P-loop containing nucleoside triphosphate hydrolases"/>
    <property type="match status" value="1"/>
</dbReference>
<dbReference type="InterPro" id="IPR048333">
    <property type="entry name" value="HA2_WH"/>
</dbReference>
<keyword evidence="10" id="KW-1185">Reference proteome</keyword>
<protein>
    <recommendedName>
        <fullName evidence="1">RNA helicase</fullName>
        <ecNumber evidence="1">3.6.4.13</ecNumber>
    </recommendedName>
</protein>
<feature type="compositionally biased region" description="Basic and acidic residues" evidence="6">
    <location>
        <begin position="804"/>
        <end position="819"/>
    </location>
</feature>
<dbReference type="SMART" id="SM00490">
    <property type="entry name" value="HELICc"/>
    <property type="match status" value="1"/>
</dbReference>
<sequence>MSDDLPIHDVLPDLLAHLRARNAAVLVAPPGAGKTTSVAPALLGEEWCDGTVILLSPRRVAARAAAERMAELLGEKPGETIGYLTRLDTRRSAKTRVLVMTEAIFVATILDDPELSGVSAVLFDEAHERHLDSDFGLALAIESQQALRGDLRLLVMSATIDGARFAALLDDAPVVESEGRAHPLRIAWHGARPELRIEDAMTEAVLAAWRAEEGSVLAFLPGLGEIERTRERIEKRLPDVQVLPLHGQVNPAGQRAAIRRDPEGRRRIVLASAIAESSVTLDGVSVVVDAGLSRRAAFDPAAGTTRLVTVQASRASADQRAGRAARQGPGVAYRLWNEAAHAGRPAYDPPEVETADLAPLALSMADWGAADGQLAWLDPPPAAAMASARERLQGLDALDGGGRITARGKALAKLPMDPQHGAMLLFGAEHGAAELAAKLVALLQDRTLGGRGEDLEQRLSRWNAQRGGKGEAHRRLAQGWAKRVKSPLPAGEGLGVGGKPLQSQNTPTQPPPQAGGVPLGITLAAGLPQNIARRRDASGEYWLSAGGRGYRLDPASPVARSEWIAIGDAQGNAKEARIMAAAALTLDDIEQWLPERFTRRTRLDWHEAKVRARLERKLGSITLASAPDSAPDQDAMAELLLQRARETMADLVPATLLARARYAGIEALRPESLAETADQWLAPLLEKRRDLAIAPGRLVEAALNLVEWDDRQWLDRIAPREFRSPAGTSHAIDYADPAGPSVEVRVQALFGLDRHPVIGQGEAATPLLLKLTSPAGRPLQSTADLPGFWRGSWSDVRKDMKGRYPKHRWPEEPWTEKPSLKTRNAFAKSEG</sequence>
<accession>A0A6I4TZS4</accession>
<evidence type="ECO:0000256" key="3">
    <source>
        <dbReference type="ARBA" id="ARBA00022801"/>
    </source>
</evidence>
<evidence type="ECO:0000256" key="5">
    <source>
        <dbReference type="ARBA" id="ARBA00022840"/>
    </source>
</evidence>
<dbReference type="CDD" id="cd18791">
    <property type="entry name" value="SF2_C_RHA"/>
    <property type="match status" value="1"/>
</dbReference>
<name>A0A6I4TZS4_9SPHN</name>
<dbReference type="Pfam" id="PF00270">
    <property type="entry name" value="DEAD"/>
    <property type="match status" value="1"/>
</dbReference>
<dbReference type="EC" id="3.6.4.13" evidence="1"/>
<dbReference type="SMART" id="SM00487">
    <property type="entry name" value="DEXDc"/>
    <property type="match status" value="1"/>
</dbReference>
<keyword evidence="3" id="KW-0378">Hydrolase</keyword>
<evidence type="ECO:0000313" key="9">
    <source>
        <dbReference type="EMBL" id="MXP09138.1"/>
    </source>
</evidence>
<dbReference type="PROSITE" id="PS00690">
    <property type="entry name" value="DEAH_ATP_HELICASE"/>
    <property type="match status" value="1"/>
</dbReference>
<dbReference type="InterPro" id="IPR013689">
    <property type="entry name" value="RNA_helicase_ATP-dep_HrpB_C"/>
</dbReference>
<dbReference type="SMART" id="SM00847">
    <property type="entry name" value="HA2"/>
    <property type="match status" value="1"/>
</dbReference>
<dbReference type="AlphaFoldDB" id="A0A6I4TZS4"/>
<reference evidence="9 10" key="1">
    <citation type="submission" date="2019-12" db="EMBL/GenBank/DDBJ databases">
        <title>Genomic-based taxomic classification of the family Erythrobacteraceae.</title>
        <authorList>
            <person name="Xu L."/>
        </authorList>
    </citation>
    <scope>NUCLEOTIDE SEQUENCE [LARGE SCALE GENOMIC DNA]</scope>
    <source>
        <strain evidence="9 10">LMG 29519</strain>
    </source>
</reference>
<dbReference type="Gene3D" id="3.40.50.300">
    <property type="entry name" value="P-loop containing nucleotide triphosphate hydrolases"/>
    <property type="match status" value="2"/>
</dbReference>
<feature type="region of interest" description="Disordered" evidence="6">
    <location>
        <begin position="804"/>
        <end position="831"/>
    </location>
</feature>
<dbReference type="PANTHER" id="PTHR43519:SF1">
    <property type="entry name" value="ATP-DEPENDENT RNA HELICASE HRPB"/>
    <property type="match status" value="1"/>
</dbReference>
<dbReference type="PROSITE" id="PS51192">
    <property type="entry name" value="HELICASE_ATP_BIND_1"/>
    <property type="match status" value="1"/>
</dbReference>
<dbReference type="InterPro" id="IPR049614">
    <property type="entry name" value="HrpB_DEXH"/>
</dbReference>
<dbReference type="InterPro" id="IPR007502">
    <property type="entry name" value="Helicase-assoc_dom"/>
</dbReference>
<evidence type="ECO:0000259" key="8">
    <source>
        <dbReference type="PROSITE" id="PS51194"/>
    </source>
</evidence>
<keyword evidence="5" id="KW-0067">ATP-binding</keyword>
<evidence type="ECO:0000256" key="2">
    <source>
        <dbReference type="ARBA" id="ARBA00022741"/>
    </source>
</evidence>
<dbReference type="OrthoDB" id="9805617at2"/>
<dbReference type="NCBIfam" id="TIGR01970">
    <property type="entry name" value="DEAH_box_HrpB"/>
    <property type="match status" value="1"/>
</dbReference>
<dbReference type="GO" id="GO:0003676">
    <property type="term" value="F:nucleic acid binding"/>
    <property type="evidence" value="ECO:0007669"/>
    <property type="project" value="InterPro"/>
</dbReference>
<dbReference type="Proteomes" id="UP000429229">
    <property type="component" value="Unassembled WGS sequence"/>
</dbReference>